<dbReference type="InterPro" id="IPR011234">
    <property type="entry name" value="Fumarylacetoacetase-like_C"/>
</dbReference>
<comment type="catalytic activity">
    <reaction evidence="14">
        <text>acetylpyruvate + H2O = acetate + pyruvate + H(+)</text>
        <dbReference type="Rhea" id="RHEA:16097"/>
        <dbReference type="ChEBI" id="CHEBI:15360"/>
        <dbReference type="ChEBI" id="CHEBI:15361"/>
        <dbReference type="ChEBI" id="CHEBI:15377"/>
        <dbReference type="ChEBI" id="CHEBI:15378"/>
        <dbReference type="ChEBI" id="CHEBI:30089"/>
    </reaction>
</comment>
<reference evidence="17" key="1">
    <citation type="submission" date="2016-11" db="UniProtKB">
        <authorList>
            <consortium name="WormBaseParasite"/>
        </authorList>
    </citation>
    <scope>IDENTIFICATION</scope>
</reference>
<dbReference type="WBParaSite" id="L893_g3271.t1">
    <property type="protein sequence ID" value="L893_g3271.t1"/>
    <property type="gene ID" value="L893_g3271"/>
</dbReference>
<dbReference type="SUPFAM" id="SSF56529">
    <property type="entry name" value="FAH"/>
    <property type="match status" value="1"/>
</dbReference>
<comment type="catalytic activity">
    <reaction evidence="13">
        <text>oxaloacetate + H(+) = pyruvate + CO2</text>
        <dbReference type="Rhea" id="RHEA:15641"/>
        <dbReference type="ChEBI" id="CHEBI:15361"/>
        <dbReference type="ChEBI" id="CHEBI:15378"/>
        <dbReference type="ChEBI" id="CHEBI:16452"/>
        <dbReference type="ChEBI" id="CHEBI:16526"/>
        <dbReference type="EC" id="4.1.1.112"/>
    </reaction>
</comment>
<dbReference type="InterPro" id="IPR036663">
    <property type="entry name" value="Fumarylacetoacetase_C_sf"/>
</dbReference>
<evidence type="ECO:0000259" key="15">
    <source>
        <dbReference type="Pfam" id="PF01557"/>
    </source>
</evidence>
<feature type="domain" description="Fumarylacetoacetase-like C-terminal" evidence="15">
    <location>
        <begin position="14"/>
        <end position="212"/>
    </location>
</feature>
<comment type="similarity">
    <text evidence="1">Belongs to the FAH family.</text>
</comment>
<dbReference type="EC" id="5.3.2.2" evidence="9"/>
<proteinExistence type="inferred from homology"/>
<evidence type="ECO:0000256" key="12">
    <source>
        <dbReference type="ARBA" id="ARBA00047963"/>
    </source>
</evidence>
<evidence type="ECO:0000313" key="16">
    <source>
        <dbReference type="Proteomes" id="UP000095287"/>
    </source>
</evidence>
<comment type="catalytic activity">
    <reaction evidence="12">
        <text>3-fumarylpyruvate + H2O = fumarate + pyruvate + H(+)</text>
        <dbReference type="Rhea" id="RHEA:26168"/>
        <dbReference type="ChEBI" id="CHEBI:15361"/>
        <dbReference type="ChEBI" id="CHEBI:15377"/>
        <dbReference type="ChEBI" id="CHEBI:15378"/>
        <dbReference type="ChEBI" id="CHEBI:16854"/>
        <dbReference type="ChEBI" id="CHEBI:29806"/>
    </reaction>
</comment>
<name>A0A1I8A591_9BILA</name>
<comment type="catalytic activity">
    <reaction evidence="11">
        <text>a 3-acylpyruvate + H2O = a carboxylate + pyruvate + H(+)</text>
        <dbReference type="Rhea" id="RHEA:19009"/>
        <dbReference type="ChEBI" id="CHEBI:15361"/>
        <dbReference type="ChEBI" id="CHEBI:15377"/>
        <dbReference type="ChEBI" id="CHEBI:15378"/>
        <dbReference type="ChEBI" id="CHEBI:29067"/>
        <dbReference type="ChEBI" id="CHEBI:57278"/>
        <dbReference type="EC" id="3.7.1.5"/>
    </reaction>
</comment>
<evidence type="ECO:0000256" key="3">
    <source>
        <dbReference type="ARBA" id="ARBA00022723"/>
    </source>
</evidence>
<evidence type="ECO:0000313" key="17">
    <source>
        <dbReference type="WBParaSite" id="L893_g3271.t1"/>
    </source>
</evidence>
<dbReference type="Proteomes" id="UP000095287">
    <property type="component" value="Unplaced"/>
</dbReference>
<protein>
    <recommendedName>
        <fullName evidence="10">Oxaloacetate tautomerase FAHD1, mitochondrial</fullName>
        <ecNumber evidence="5">3.7.1.5</ecNumber>
        <ecNumber evidence="2">4.1.1.112</ecNumber>
        <ecNumber evidence="9">5.3.2.2</ecNumber>
    </recommendedName>
    <alternativeName>
        <fullName evidence="7">Acylpyruvase FAHD1</fullName>
    </alternativeName>
    <alternativeName>
        <fullName evidence="6">Fumarylacetoacetate hydrolase domain-containing protein 1</fullName>
    </alternativeName>
    <alternativeName>
        <fullName evidence="4">Oxaloacetate decarboxylase</fullName>
    </alternativeName>
</protein>
<evidence type="ECO:0000256" key="14">
    <source>
        <dbReference type="ARBA" id="ARBA00048846"/>
    </source>
</evidence>
<accession>A0A1I8A591</accession>
<evidence type="ECO:0000256" key="4">
    <source>
        <dbReference type="ARBA" id="ARBA00032305"/>
    </source>
</evidence>
<evidence type="ECO:0000256" key="13">
    <source>
        <dbReference type="ARBA" id="ARBA00047973"/>
    </source>
</evidence>
<evidence type="ECO:0000256" key="5">
    <source>
        <dbReference type="ARBA" id="ARBA00039040"/>
    </source>
</evidence>
<dbReference type="PANTHER" id="PTHR11820">
    <property type="entry name" value="ACYLPYRUVASE"/>
    <property type="match status" value="1"/>
</dbReference>
<dbReference type="GO" id="GO:0046872">
    <property type="term" value="F:metal ion binding"/>
    <property type="evidence" value="ECO:0007669"/>
    <property type="project" value="UniProtKB-KW"/>
</dbReference>
<dbReference type="GO" id="GO:0050163">
    <property type="term" value="F:oxaloacetate tautomerase activity"/>
    <property type="evidence" value="ECO:0007669"/>
    <property type="project" value="UniProtKB-EC"/>
</dbReference>
<keyword evidence="16" id="KW-1185">Reference proteome</keyword>
<evidence type="ECO:0000256" key="9">
    <source>
        <dbReference type="ARBA" id="ARBA00044973"/>
    </source>
</evidence>
<dbReference type="EC" id="4.1.1.112" evidence="2"/>
<dbReference type="GO" id="GO:0008948">
    <property type="term" value="F:oxaloacetate decarboxylase activity"/>
    <property type="evidence" value="ECO:0007669"/>
    <property type="project" value="UniProtKB-EC"/>
</dbReference>
<organism evidence="16 17">
    <name type="scientific">Steinernema glaseri</name>
    <dbReference type="NCBI Taxonomy" id="37863"/>
    <lineage>
        <taxon>Eukaryota</taxon>
        <taxon>Metazoa</taxon>
        <taxon>Ecdysozoa</taxon>
        <taxon>Nematoda</taxon>
        <taxon>Chromadorea</taxon>
        <taxon>Rhabditida</taxon>
        <taxon>Tylenchina</taxon>
        <taxon>Panagrolaimomorpha</taxon>
        <taxon>Strongyloidoidea</taxon>
        <taxon>Steinernematidae</taxon>
        <taxon>Steinernema</taxon>
    </lineage>
</organism>
<keyword evidence="3" id="KW-0479">Metal-binding</keyword>
<dbReference type="AlphaFoldDB" id="A0A1I8A591"/>
<evidence type="ECO:0000256" key="8">
    <source>
        <dbReference type="ARBA" id="ARBA00044911"/>
    </source>
</evidence>
<evidence type="ECO:0000256" key="6">
    <source>
        <dbReference type="ARBA" id="ARBA00042340"/>
    </source>
</evidence>
<evidence type="ECO:0000256" key="1">
    <source>
        <dbReference type="ARBA" id="ARBA00010211"/>
    </source>
</evidence>
<dbReference type="GO" id="GO:0019752">
    <property type="term" value="P:carboxylic acid metabolic process"/>
    <property type="evidence" value="ECO:0007669"/>
    <property type="project" value="UniProtKB-ARBA"/>
</dbReference>
<dbReference type="GO" id="GO:0005739">
    <property type="term" value="C:mitochondrion"/>
    <property type="evidence" value="ECO:0007669"/>
    <property type="project" value="TreeGrafter"/>
</dbReference>
<evidence type="ECO:0000256" key="10">
    <source>
        <dbReference type="ARBA" id="ARBA00044980"/>
    </source>
</evidence>
<evidence type="ECO:0000256" key="2">
    <source>
        <dbReference type="ARBA" id="ARBA00012947"/>
    </source>
</evidence>
<dbReference type="Pfam" id="PF01557">
    <property type="entry name" value="FAA_hydrolase"/>
    <property type="match status" value="1"/>
</dbReference>
<dbReference type="FunFam" id="3.90.850.10:FF:000003">
    <property type="entry name" value="Fumarylacetoacetate hydrolase domain-containing 1"/>
    <property type="match status" value="1"/>
</dbReference>
<evidence type="ECO:0000256" key="11">
    <source>
        <dbReference type="ARBA" id="ARBA00047858"/>
    </source>
</evidence>
<dbReference type="Gene3D" id="3.90.850.10">
    <property type="entry name" value="Fumarylacetoacetase-like, C-terminal domain"/>
    <property type="match status" value="1"/>
</dbReference>
<sequence>MTSNLSNFRNIGTKIVCVGRNYIDHAKELGNAVPKQPMIFLKSLNSYVSEEEHIVIPPGCQELHQEVELGVVIAKTAKNVSAKAAMDYVGGYVCALDMTARDFQNEAKKAGAPWFLAKSFDTSCPVSKFVEKSKIPDPHNVELYCLINEQEKQRCLTNKMIFDIPTLIAYVTQFATLQPGDVLLTGTPAGVCKCESGDKIRFGLKDIVEATFVVK</sequence>
<dbReference type="GO" id="GO:0047621">
    <property type="term" value="F:acylpyruvate hydrolase activity"/>
    <property type="evidence" value="ECO:0007669"/>
    <property type="project" value="UniProtKB-EC"/>
</dbReference>
<comment type="catalytic activity">
    <reaction evidence="8">
        <text>oxaloacetate = enol-oxaloacetate</text>
        <dbReference type="Rhea" id="RHEA:16021"/>
        <dbReference type="ChEBI" id="CHEBI:16452"/>
        <dbReference type="ChEBI" id="CHEBI:17479"/>
        <dbReference type="EC" id="5.3.2.2"/>
    </reaction>
    <physiologicalReaction direction="right-to-left" evidence="8">
        <dbReference type="Rhea" id="RHEA:16023"/>
    </physiologicalReaction>
</comment>
<dbReference type="PANTHER" id="PTHR11820:SF7">
    <property type="entry name" value="ACYLPYRUVASE FAHD1, MITOCHONDRIAL"/>
    <property type="match status" value="1"/>
</dbReference>
<dbReference type="GO" id="GO:0018773">
    <property type="term" value="F:acetylpyruvate hydrolase activity"/>
    <property type="evidence" value="ECO:0007669"/>
    <property type="project" value="TreeGrafter"/>
</dbReference>
<dbReference type="EC" id="3.7.1.5" evidence="5"/>
<evidence type="ECO:0000256" key="7">
    <source>
        <dbReference type="ARBA" id="ARBA00044830"/>
    </source>
</evidence>